<name>A0A1T5JZ19_9GAMM</name>
<dbReference type="STRING" id="428993.SAMN06296058_1219"/>
<dbReference type="Gene3D" id="3.30.70.1070">
    <property type="entry name" value="Sporulation related repeat"/>
    <property type="match status" value="1"/>
</dbReference>
<dbReference type="PROSITE" id="PS51724">
    <property type="entry name" value="SPOR"/>
    <property type="match status" value="1"/>
</dbReference>
<gene>
    <name evidence="2" type="ORF">SAMN06296058_1219</name>
</gene>
<dbReference type="SUPFAM" id="SSF110997">
    <property type="entry name" value="Sporulation related repeat"/>
    <property type="match status" value="1"/>
</dbReference>
<dbReference type="RefSeq" id="WP_079723537.1">
    <property type="nucleotide sequence ID" value="NZ_BMCL01000002.1"/>
</dbReference>
<dbReference type="Proteomes" id="UP000190341">
    <property type="component" value="Unassembled WGS sequence"/>
</dbReference>
<dbReference type="EMBL" id="FUZV01000001">
    <property type="protein sequence ID" value="SKC56792.1"/>
    <property type="molecule type" value="Genomic_DNA"/>
</dbReference>
<organism evidence="2 3">
    <name type="scientific">Pseudoxanthomonas indica</name>
    <dbReference type="NCBI Taxonomy" id="428993"/>
    <lineage>
        <taxon>Bacteria</taxon>
        <taxon>Pseudomonadati</taxon>
        <taxon>Pseudomonadota</taxon>
        <taxon>Gammaproteobacteria</taxon>
        <taxon>Lysobacterales</taxon>
        <taxon>Lysobacteraceae</taxon>
        <taxon>Pseudoxanthomonas</taxon>
    </lineage>
</organism>
<dbReference type="InterPro" id="IPR007730">
    <property type="entry name" value="SPOR-like_dom"/>
</dbReference>
<dbReference type="GO" id="GO:0042834">
    <property type="term" value="F:peptidoglycan binding"/>
    <property type="evidence" value="ECO:0007669"/>
    <property type="project" value="InterPro"/>
</dbReference>
<protein>
    <submittedName>
        <fullName evidence="2">Sporulation related domain-containing protein</fullName>
    </submittedName>
</protein>
<reference evidence="2 3" key="1">
    <citation type="submission" date="2017-02" db="EMBL/GenBank/DDBJ databases">
        <authorList>
            <person name="Peterson S.W."/>
        </authorList>
    </citation>
    <scope>NUCLEOTIDE SEQUENCE [LARGE SCALE GENOMIC DNA]</scope>
    <source>
        <strain evidence="2 3">P15</strain>
    </source>
</reference>
<accession>A0A1T5JZ19</accession>
<evidence type="ECO:0000313" key="3">
    <source>
        <dbReference type="Proteomes" id="UP000190341"/>
    </source>
</evidence>
<keyword evidence="3" id="KW-1185">Reference proteome</keyword>
<dbReference type="OrthoDB" id="5986009at2"/>
<dbReference type="InterPro" id="IPR036680">
    <property type="entry name" value="SPOR-like_sf"/>
</dbReference>
<evidence type="ECO:0000313" key="2">
    <source>
        <dbReference type="EMBL" id="SKC56792.1"/>
    </source>
</evidence>
<sequence length="221" mass="23045">MMMRALIVLLVILNVGVAAWWLSRAEPVAETPRATPMGVATLELVTSAPKASRPAAPAPATIATLPANAACFRAGPYTDRGSAERSASPLGARVLRARARELPGAGASGYRVLLLPSASREQALALAQRVGAAGFNDYLVVNEGEEANSVALGRYRSREAALRRQDEMIAAGFDAQVRASGRGVVSQWWLELATPAGSSGEEVRPALGSAEIAALDCAGLR</sequence>
<dbReference type="Pfam" id="PF05036">
    <property type="entry name" value="SPOR"/>
    <property type="match status" value="1"/>
</dbReference>
<dbReference type="AlphaFoldDB" id="A0A1T5JZ19"/>
<evidence type="ECO:0000259" key="1">
    <source>
        <dbReference type="PROSITE" id="PS51724"/>
    </source>
</evidence>
<feature type="domain" description="SPOR" evidence="1">
    <location>
        <begin position="104"/>
        <end position="180"/>
    </location>
</feature>
<proteinExistence type="predicted"/>